<dbReference type="InterPro" id="IPR001888">
    <property type="entry name" value="Transposase_1"/>
</dbReference>
<sequence>MSRRRVFEWYKRFKEGREEIADNERSGRPSTSTTPEKVDKVLELNAWKETASLNLGATTDDPELLKRVITGDETWIYGFDSETTQQASEWRFKNEPRPKKARKAPSKVKVMLTVFFDYQGIVHHEFQQQGSTITADSYLGVLRRLREAIRTTGQLACFKGVHAAFRTGGKNAYSWLAESSAWMAPLSSGSWLLPRRRRFLDLWKQAFSILDLNHRVVPTPTLLNLSLVGACRFLATPSLGEKCASAICRVLGHDDLAFSGAIQRTSLCGWALLAPGIEPARLEDPAITISSAAKNAIYVFFVKCVVSLETQWCEEWSMDSSQLQNELKECEKGDNPEVEKIIATIYRRADLSRQTKVLQQLEIHPDLESKISRYLEKWEDIKSKTFNDLDTDQRKDINDKAINTIRRPPRLQGCIFVQGLDDDANSILTSTKSFRYRLSLEMRGRGLMKTSEEDF</sequence>
<organism evidence="1 2">
    <name type="scientific">Cordylochernes scorpioides</name>
    <dbReference type="NCBI Taxonomy" id="51811"/>
    <lineage>
        <taxon>Eukaryota</taxon>
        <taxon>Metazoa</taxon>
        <taxon>Ecdysozoa</taxon>
        <taxon>Arthropoda</taxon>
        <taxon>Chelicerata</taxon>
        <taxon>Arachnida</taxon>
        <taxon>Pseudoscorpiones</taxon>
        <taxon>Cheliferoidea</taxon>
        <taxon>Chernetidae</taxon>
        <taxon>Cordylochernes</taxon>
    </lineage>
</organism>
<name>A0ABY6LTL9_9ARAC</name>
<accession>A0ABY6LTL9</accession>
<keyword evidence="2" id="KW-1185">Reference proteome</keyword>
<evidence type="ECO:0000313" key="1">
    <source>
        <dbReference type="EMBL" id="UYV84595.1"/>
    </source>
</evidence>
<evidence type="ECO:0000313" key="2">
    <source>
        <dbReference type="Proteomes" id="UP001235939"/>
    </source>
</evidence>
<protein>
    <submittedName>
        <fullName evidence="1">Uncharacterized protein</fullName>
    </submittedName>
</protein>
<dbReference type="EMBL" id="CP092886">
    <property type="protein sequence ID" value="UYV84595.1"/>
    <property type="molecule type" value="Genomic_DNA"/>
</dbReference>
<dbReference type="Proteomes" id="UP001235939">
    <property type="component" value="Chromosome X"/>
</dbReference>
<gene>
    <name evidence="1" type="ORF">LAZ67_X002751</name>
</gene>
<proteinExistence type="predicted"/>
<dbReference type="Pfam" id="PF01359">
    <property type="entry name" value="Transposase_1"/>
    <property type="match status" value="1"/>
</dbReference>
<dbReference type="PANTHER" id="PTHR46060">
    <property type="entry name" value="MARINER MOS1 TRANSPOSASE-LIKE PROTEIN"/>
    <property type="match status" value="1"/>
</dbReference>
<dbReference type="InterPro" id="IPR052709">
    <property type="entry name" value="Transposase-MT_Hybrid"/>
</dbReference>
<reference evidence="1 2" key="1">
    <citation type="submission" date="2022-03" db="EMBL/GenBank/DDBJ databases">
        <title>A chromosomal length assembly of Cordylochernes scorpioides.</title>
        <authorList>
            <person name="Zeh D."/>
            <person name="Zeh J."/>
        </authorList>
    </citation>
    <scope>NUCLEOTIDE SEQUENCE [LARGE SCALE GENOMIC DNA]</scope>
    <source>
        <strain evidence="1">IN4F17</strain>
        <tissue evidence="1">Whole Body</tissue>
    </source>
</reference>
<dbReference type="InterPro" id="IPR036397">
    <property type="entry name" value="RNaseH_sf"/>
</dbReference>
<dbReference type="PANTHER" id="PTHR46060:SF1">
    <property type="entry name" value="MARINER MOS1 TRANSPOSASE-LIKE PROTEIN"/>
    <property type="match status" value="1"/>
</dbReference>
<dbReference type="Gene3D" id="3.30.420.10">
    <property type="entry name" value="Ribonuclease H-like superfamily/Ribonuclease H"/>
    <property type="match status" value="1"/>
</dbReference>